<sequence length="234" mass="24011">MHASNLLVTIAAGVLSGALLSEAAPLVARSEPSSYSYTTPVPSTTTAAAPAYTSSGAPYTGPAVPYSQPVAVVFPDYTSQYNSKTGAVDFHTARGLVSRSPTNGGADITTLVTFSLGTQYSSNMCQLVFDLTDPSSWVSGSKQAQLFTSLAPANTDSSAWPSGNLRNQELGSIDIVPGGHATWEAGSGPGATVNGFFPCSAIAGQIYGGEVVPQGDSVEVSWPAGRDGVKIIVW</sequence>
<accession>A0A1D1ZBA3</accession>
<evidence type="ECO:0000313" key="2">
    <source>
        <dbReference type="EMBL" id="JAT64105.1"/>
    </source>
</evidence>
<dbReference type="AlphaFoldDB" id="A0A1D1ZBA3"/>
<name>A0A1D1ZBA3_9ARAE</name>
<feature type="chain" id="PRO_5008900873" description="Ubiquitin 3 binding protein But2 C-terminal domain-containing protein" evidence="1">
    <location>
        <begin position="24"/>
        <end position="234"/>
    </location>
</feature>
<protein>
    <recommendedName>
        <fullName evidence="3">Ubiquitin 3 binding protein But2 C-terminal domain-containing protein</fullName>
    </recommendedName>
</protein>
<gene>
    <name evidence="2" type="ORF">g.4397</name>
</gene>
<reference evidence="2" key="1">
    <citation type="submission" date="2015-07" db="EMBL/GenBank/DDBJ databases">
        <title>Transcriptome Assembly of Anthurium amnicola.</title>
        <authorList>
            <person name="Suzuki J."/>
        </authorList>
    </citation>
    <scope>NUCLEOTIDE SEQUENCE</scope>
</reference>
<evidence type="ECO:0000256" key="1">
    <source>
        <dbReference type="SAM" id="SignalP"/>
    </source>
</evidence>
<dbReference type="EMBL" id="GDJX01003831">
    <property type="protein sequence ID" value="JAT64105.1"/>
    <property type="molecule type" value="Transcribed_RNA"/>
</dbReference>
<keyword evidence="1" id="KW-0732">Signal</keyword>
<proteinExistence type="predicted"/>
<feature type="signal peptide" evidence="1">
    <location>
        <begin position="1"/>
        <end position="23"/>
    </location>
</feature>
<evidence type="ECO:0008006" key="3">
    <source>
        <dbReference type="Google" id="ProtNLM"/>
    </source>
</evidence>
<organism evidence="2">
    <name type="scientific">Anthurium amnicola</name>
    <dbReference type="NCBI Taxonomy" id="1678845"/>
    <lineage>
        <taxon>Eukaryota</taxon>
        <taxon>Viridiplantae</taxon>
        <taxon>Streptophyta</taxon>
        <taxon>Embryophyta</taxon>
        <taxon>Tracheophyta</taxon>
        <taxon>Spermatophyta</taxon>
        <taxon>Magnoliopsida</taxon>
        <taxon>Liliopsida</taxon>
        <taxon>Araceae</taxon>
        <taxon>Pothoideae</taxon>
        <taxon>Potheae</taxon>
        <taxon>Anthurium</taxon>
    </lineage>
</organism>